<evidence type="ECO:0000256" key="2">
    <source>
        <dbReference type="SAM" id="MobiDB-lite"/>
    </source>
</evidence>
<dbReference type="Gene3D" id="3.60.60.10">
    <property type="entry name" value="Penicillin V Acylase, Chain A"/>
    <property type="match status" value="1"/>
</dbReference>
<feature type="region of interest" description="Disordered" evidence="2">
    <location>
        <begin position="337"/>
        <end position="361"/>
    </location>
</feature>
<comment type="caution">
    <text evidence="4">The sequence shown here is derived from an EMBL/GenBank/DDBJ whole genome shotgun (WGS) entry which is preliminary data.</text>
</comment>
<organism evidence="4 5">
    <name type="scientific">Apiospora hydei</name>
    <dbReference type="NCBI Taxonomy" id="1337664"/>
    <lineage>
        <taxon>Eukaryota</taxon>
        <taxon>Fungi</taxon>
        <taxon>Dikarya</taxon>
        <taxon>Ascomycota</taxon>
        <taxon>Pezizomycotina</taxon>
        <taxon>Sordariomycetes</taxon>
        <taxon>Xylariomycetidae</taxon>
        <taxon>Amphisphaeriales</taxon>
        <taxon>Apiosporaceae</taxon>
        <taxon>Apiospora</taxon>
    </lineage>
</organism>
<reference evidence="4 5" key="1">
    <citation type="submission" date="2023-01" db="EMBL/GenBank/DDBJ databases">
        <title>Analysis of 21 Apiospora genomes using comparative genomics revels a genus with tremendous synthesis potential of carbohydrate active enzymes and secondary metabolites.</title>
        <authorList>
            <person name="Sorensen T."/>
        </authorList>
    </citation>
    <scope>NUCLEOTIDE SEQUENCE [LARGE SCALE GENOMIC DNA]</scope>
    <source>
        <strain evidence="4 5">CBS 114990</strain>
    </source>
</reference>
<evidence type="ECO:0000256" key="1">
    <source>
        <dbReference type="ARBA" id="ARBA00011891"/>
    </source>
</evidence>
<keyword evidence="5" id="KW-1185">Reference proteome</keyword>
<evidence type="ECO:0000313" key="4">
    <source>
        <dbReference type="EMBL" id="KAK8091598.1"/>
    </source>
</evidence>
<evidence type="ECO:0000313" key="5">
    <source>
        <dbReference type="Proteomes" id="UP001433268"/>
    </source>
</evidence>
<name>A0ABR1X857_9PEZI</name>
<dbReference type="Proteomes" id="UP001433268">
    <property type="component" value="Unassembled WGS sequence"/>
</dbReference>
<dbReference type="EC" id="3.5.1.23" evidence="1"/>
<sequence>MAQRTRTNSEIPVYTIDLAAAPKLRYLEIARDFAPLIGSLTPLFDAIVQNAIPHPYLHKLAKKAAKHCLKRLHDDDETQELRGISEVTGVDMYLLVAFNTLLDCMLGCTSGAVPVTSNPKTSPPGTRLMHFRTLDWGMPGLRDVLVELEFVDSASPDPTAVLARSITYAGYVGVLTGVRKGLSIAMNFRPNRNCSAYSLRWHQLMVLLGRRKSLSSTLRSVIMPGAIPASETWTDDFVLAKTVARLLPAKMAPCYLTLCDGKEVCVIEKDLRSGRVRSSSEFLVQTNHDVISHSSGSGEKNGPDDQDLNRAMLKLEGWLEESSDRFDSVTQKWDRHVRKVQSSSRGSPDQGETTYTDGPVGRSIAEKAIGKPALKRWVQSQQVMGDCTHFASIIDPYNGTIPWIKRGRFLSEPYT</sequence>
<gene>
    <name evidence="4" type="ORF">PG997_001959</name>
</gene>
<protein>
    <recommendedName>
        <fullName evidence="1">ceramidase</fullName>
        <ecNumber evidence="1">3.5.1.23</ecNumber>
    </recommendedName>
</protein>
<feature type="compositionally biased region" description="Polar residues" evidence="2">
    <location>
        <begin position="340"/>
        <end position="356"/>
    </location>
</feature>
<dbReference type="Pfam" id="PF15508">
    <property type="entry name" value="NAAA-beta"/>
    <property type="match status" value="1"/>
</dbReference>
<accession>A0ABR1X857</accession>
<dbReference type="PANTHER" id="PTHR28583:SF1">
    <property type="entry name" value="ACID CERAMIDASE"/>
    <property type="match status" value="1"/>
</dbReference>
<dbReference type="GeneID" id="92039334"/>
<proteinExistence type="predicted"/>
<dbReference type="RefSeq" id="XP_066673570.1">
    <property type="nucleotide sequence ID" value="XM_066806274.1"/>
</dbReference>
<dbReference type="PANTHER" id="PTHR28583">
    <property type="entry name" value="ACID AMIDASE"/>
    <property type="match status" value="1"/>
</dbReference>
<evidence type="ECO:0000259" key="3">
    <source>
        <dbReference type="Pfam" id="PF15508"/>
    </source>
</evidence>
<feature type="domain" description="Acid ceramidase N-terminal" evidence="3">
    <location>
        <begin position="10"/>
        <end position="71"/>
    </location>
</feature>
<dbReference type="InterPro" id="IPR029130">
    <property type="entry name" value="Acid_ceramidase_N"/>
</dbReference>
<dbReference type="EMBL" id="JAQQWN010000003">
    <property type="protein sequence ID" value="KAK8091598.1"/>
    <property type="molecule type" value="Genomic_DNA"/>
</dbReference>